<organism evidence="1 2">
    <name type="scientific">Eubacterium plexicaudatum ASF492</name>
    <dbReference type="NCBI Taxonomy" id="1235802"/>
    <lineage>
        <taxon>Bacteria</taxon>
        <taxon>Bacillati</taxon>
        <taxon>Bacillota</taxon>
        <taxon>Clostridia</taxon>
        <taxon>Eubacteriales</taxon>
        <taxon>Eubacteriaceae</taxon>
        <taxon>Eubacterium</taxon>
    </lineage>
</organism>
<gene>
    <name evidence="1" type="ORF">C823_05740</name>
</gene>
<dbReference type="Proteomes" id="UP000012589">
    <property type="component" value="Unassembled WGS sequence"/>
</dbReference>
<dbReference type="EMBL" id="AQFT01000180">
    <property type="protein sequence ID" value="EMZ18946.1"/>
    <property type="molecule type" value="Genomic_DNA"/>
</dbReference>
<dbReference type="OrthoDB" id="1739894at2"/>
<evidence type="ECO:0000313" key="2">
    <source>
        <dbReference type="Proteomes" id="UP000012589"/>
    </source>
</evidence>
<accession>N1ZSP4</accession>
<dbReference type="PATRIC" id="fig|1235802.3.peg.6068"/>
<name>N1ZSP4_9FIRM</name>
<evidence type="ECO:0008006" key="3">
    <source>
        <dbReference type="Google" id="ProtNLM"/>
    </source>
</evidence>
<dbReference type="eggNOG" id="ENOG50345IF">
    <property type="taxonomic scope" value="Bacteria"/>
</dbReference>
<sequence length="64" mass="7759">MYEYKKVTFNLTSSNLRTSKIEENLDEMFSIIEKYAEEGWRFVQMIHPYTTTTLSLLVFEREKQ</sequence>
<dbReference type="Pfam" id="PF13783">
    <property type="entry name" value="DUF4177"/>
    <property type="match status" value="1"/>
</dbReference>
<protein>
    <recommendedName>
        <fullName evidence="3">DUF4177 domain-containing protein</fullName>
    </recommendedName>
</protein>
<dbReference type="HOGENOM" id="CLU_2861076_0_0_9"/>
<keyword evidence="2" id="KW-1185">Reference proteome</keyword>
<proteinExistence type="predicted"/>
<comment type="caution">
    <text evidence="1">The sequence shown here is derived from an EMBL/GenBank/DDBJ whole genome shotgun (WGS) entry which is preliminary data.</text>
</comment>
<dbReference type="InterPro" id="IPR025234">
    <property type="entry name" value="YjzH-like"/>
</dbReference>
<reference evidence="1 2" key="1">
    <citation type="journal article" date="2014" name="Genome Announc.">
        <title>Draft genome sequences of the altered schaedler flora, a defined bacterial community from gnotobiotic mice.</title>
        <authorList>
            <person name="Wannemuehler M.J."/>
            <person name="Overstreet A.M."/>
            <person name="Ward D.V."/>
            <person name="Phillips G.J."/>
        </authorList>
    </citation>
    <scope>NUCLEOTIDE SEQUENCE [LARGE SCALE GENOMIC DNA]</scope>
    <source>
        <strain evidence="1 2">ASF492</strain>
    </source>
</reference>
<evidence type="ECO:0000313" key="1">
    <source>
        <dbReference type="EMBL" id="EMZ18946.1"/>
    </source>
</evidence>
<dbReference type="AlphaFoldDB" id="N1ZSP4"/>